<dbReference type="AlphaFoldDB" id="A0A0U9HEJ6"/>
<dbReference type="InterPro" id="IPR003607">
    <property type="entry name" value="HD/PDEase_dom"/>
</dbReference>
<evidence type="ECO:0000259" key="2">
    <source>
        <dbReference type="PROSITE" id="PS51832"/>
    </source>
</evidence>
<keyword evidence="4" id="KW-1185">Reference proteome</keyword>
<dbReference type="Proteomes" id="UP000062160">
    <property type="component" value="Unassembled WGS sequence"/>
</dbReference>
<gene>
    <name evidence="3" type="ORF">TSYNT_7268</name>
</gene>
<feature type="domain" description="HD-GYP" evidence="2">
    <location>
        <begin position="216"/>
        <end position="399"/>
    </location>
</feature>
<accession>A0A0U9HEJ6</accession>
<reference evidence="3" key="1">
    <citation type="journal article" date="2016" name="Genome Announc.">
        <title>Draft Genome Sequence of the Syntrophic Lactate-Degrading Bacterium Tepidanaerobacter syntrophicus JLT.</title>
        <authorList>
            <person name="Matsuura N."/>
            <person name="Ohashi A."/>
            <person name="Tourlousse D.M."/>
            <person name="Sekiguchi Y."/>
        </authorList>
    </citation>
    <scope>NUCLEOTIDE SEQUENCE [LARGE SCALE GENOMIC DNA]</scope>
    <source>
        <strain evidence="3">JL</strain>
    </source>
</reference>
<dbReference type="Gene3D" id="1.10.3210.10">
    <property type="entry name" value="Hypothetical protein af1432"/>
    <property type="match status" value="2"/>
</dbReference>
<evidence type="ECO:0000313" key="3">
    <source>
        <dbReference type="EMBL" id="GAQ25250.1"/>
    </source>
</evidence>
<dbReference type="InterPro" id="IPR006674">
    <property type="entry name" value="HD_domain"/>
</dbReference>
<dbReference type="InterPro" id="IPR037522">
    <property type="entry name" value="HD_GYP_dom"/>
</dbReference>
<organism evidence="3">
    <name type="scientific">Tepidanaerobacter syntrophicus</name>
    <dbReference type="NCBI Taxonomy" id="224999"/>
    <lineage>
        <taxon>Bacteria</taxon>
        <taxon>Bacillati</taxon>
        <taxon>Bacillota</taxon>
        <taxon>Clostridia</taxon>
        <taxon>Thermosediminibacterales</taxon>
        <taxon>Tepidanaerobacteraceae</taxon>
        <taxon>Tepidanaerobacter</taxon>
    </lineage>
</organism>
<dbReference type="PROSITE" id="PS51832">
    <property type="entry name" value="HD_GYP"/>
    <property type="match status" value="2"/>
</dbReference>
<proteinExistence type="predicted"/>
<evidence type="ECO:0000313" key="4">
    <source>
        <dbReference type="Proteomes" id="UP000062160"/>
    </source>
</evidence>
<dbReference type="PROSITE" id="PS51831">
    <property type="entry name" value="HD"/>
    <property type="match status" value="1"/>
</dbReference>
<dbReference type="RefSeq" id="WP_059032651.1">
    <property type="nucleotide sequence ID" value="NZ_BSDN01000002.1"/>
</dbReference>
<evidence type="ECO:0000259" key="1">
    <source>
        <dbReference type="PROSITE" id="PS51831"/>
    </source>
</evidence>
<dbReference type="CDD" id="cd00077">
    <property type="entry name" value="HDc"/>
    <property type="match status" value="2"/>
</dbReference>
<feature type="domain" description="HD" evidence="1">
    <location>
        <begin position="238"/>
        <end position="360"/>
    </location>
</feature>
<sequence>MKIKTRFFTELMMALALMMDLDENRKLYHGWRVGILAEKMAQKILPEYRTQIFYAGLLHDIGAISLENHVTWYIDQKEHFKNPILLKHPEKGAKVIREIEPLSIAADMIMDHHEYWDGSGYPHGAKGNAINIGGQILRIADTFDLLARVKPPLDFNGIKTALMGRRGSEFSDLMYELMIATLEEDDFFDKVISEKAVSEILPKVVRELPPVDLSSCKTDVENAAKVFAQVIDAKHSYTAGHSERVASYTYEIAKGMGIEEKTAKRYEIAAYLHDAGKVAVPKSILDKPSSLTLEEFKLMKRHPVYTMEIVSMISELKDLVLVAGGHHERYDGFGYPEGLRGENIPLGARIMAVADSFDAMTSLRPYQKSRSRREAKEELARNAGSQFDPVVVKAAVGVL</sequence>
<dbReference type="PANTHER" id="PTHR43155">
    <property type="entry name" value="CYCLIC DI-GMP PHOSPHODIESTERASE PA4108-RELATED"/>
    <property type="match status" value="1"/>
</dbReference>
<dbReference type="STRING" id="224999.GCA_001485475_01265"/>
<dbReference type="SUPFAM" id="SSF109604">
    <property type="entry name" value="HD-domain/PDEase-like"/>
    <property type="match status" value="2"/>
</dbReference>
<dbReference type="Pfam" id="PF13487">
    <property type="entry name" value="HD_5"/>
    <property type="match status" value="2"/>
</dbReference>
<name>A0A0U9HEJ6_9FIRM</name>
<feature type="domain" description="HD-GYP" evidence="2">
    <location>
        <begin position="4"/>
        <end position="194"/>
    </location>
</feature>
<dbReference type="EMBL" id="DF977001">
    <property type="protein sequence ID" value="GAQ25250.1"/>
    <property type="molecule type" value="Genomic_DNA"/>
</dbReference>
<dbReference type="OrthoDB" id="10822at2"/>
<dbReference type="SMART" id="SM00471">
    <property type="entry name" value="HDc"/>
    <property type="match status" value="2"/>
</dbReference>
<protein>
    <submittedName>
        <fullName evidence="3">HD domain-containing protein</fullName>
    </submittedName>
</protein>